<dbReference type="GO" id="GO:0070286">
    <property type="term" value="P:axonemal dynein complex assembly"/>
    <property type="evidence" value="ECO:0007669"/>
    <property type="project" value="InterPro"/>
</dbReference>
<proteinExistence type="inferred from homology"/>
<evidence type="ECO:0000259" key="5">
    <source>
        <dbReference type="Pfam" id="PF14772"/>
    </source>
</evidence>
<dbReference type="InterPro" id="IPR029440">
    <property type="entry name" value="DRC1_C"/>
</dbReference>
<name>A0AAW2EZ85_9HYME</name>
<evidence type="ECO:0000313" key="7">
    <source>
        <dbReference type="EMBL" id="KAL0107506.1"/>
    </source>
</evidence>
<keyword evidence="2 3" id="KW-0175">Coiled coil</keyword>
<dbReference type="GO" id="GO:0003352">
    <property type="term" value="P:regulation of cilium movement"/>
    <property type="evidence" value="ECO:0007669"/>
    <property type="project" value="TreeGrafter"/>
</dbReference>
<feature type="coiled-coil region" evidence="3">
    <location>
        <begin position="319"/>
        <end position="346"/>
    </location>
</feature>
<sequence>MSDGFSELTENTEEPSVTSSDPNERKLARRIRIQRRLEAQTKKTDTQDEEIVENTLTERQILASSELLENLSVEGDEVVTSVKVANDARELQRRREAREIRRTLLRKLEEDDEECTRRYHEINEKWSGILASNDPLDIHAALEAQNAKCLEIMERKDAVIAELRQELENADLKFVTDQKSQNEDVDLLINRMDNQINIMTKAYRRELSLINDVMEKERKLLLEVLSEKWEALYKKLKEDSLAGVDKRKEIMREYEEEMKKVVIEHQEKFRAQKISSELEIQKLQQEVENTKAQCFMNVEKLDYSYAVLKRREDENAIVKNQQKRRINKLQDTVSGLKKTYVELEEKTRLEIHKLTDQVIKAHKNILDLTDKSNHFTKINDRKYMQIWDMNAKYANELLEKILNVDKIIYEQALGMEWSPPEETLLKKKDLPSYCNVMSAIEEENRLLKDRKTICESYKPANTIEEINLERRLLNHIIKHIADHCDYLIEDKLLEMLLPYTANDQLVIRLDNVFQALNIKSEKELSFLLNFFLPYAYCPTCSKDIDKGVNKSSSDSSESSSLKIYVEEADVCGAAEKFTQEEAELIAAVKEAISNEKLSTPSEEMSIAGASFRSSSTETLLPIAECTSTSHASISDIVKDDDQMQRRLLCDNGHLLEIEATFVTKALREFVERYHFVNREKIPATFQEKLTERKTIVSRNMSIQDVTNFWKRYTEIFPTKKERLWDGLLIGLKKYHEILKERHCLNVEVASLRTQNAELRRLLKTYMIQSEHDGFSQDDALFIRETT</sequence>
<comment type="similarity">
    <text evidence="1">Belongs to the DRC1 family.</text>
</comment>
<evidence type="ECO:0008006" key="9">
    <source>
        <dbReference type="Google" id="ProtNLM"/>
    </source>
</evidence>
<evidence type="ECO:0000256" key="4">
    <source>
        <dbReference type="SAM" id="MobiDB-lite"/>
    </source>
</evidence>
<feature type="domain" description="Dynein regulatory complex protein 1 C-terminal" evidence="6">
    <location>
        <begin position="708"/>
        <end position="766"/>
    </location>
</feature>
<dbReference type="PANTHER" id="PTHR21625:SF1">
    <property type="entry name" value="DYNEIN REGULATORY COMPLEX PROTEIN 1"/>
    <property type="match status" value="1"/>
</dbReference>
<dbReference type="InterPro" id="IPR039750">
    <property type="entry name" value="DRC1/DRC2"/>
</dbReference>
<dbReference type="InterPro" id="IPR039505">
    <property type="entry name" value="DRC1/2_N"/>
</dbReference>
<feature type="region of interest" description="Disordered" evidence="4">
    <location>
        <begin position="1"/>
        <end position="27"/>
    </location>
</feature>
<evidence type="ECO:0000256" key="3">
    <source>
        <dbReference type="SAM" id="Coils"/>
    </source>
</evidence>
<dbReference type="AlphaFoldDB" id="A0AAW2EZ85"/>
<comment type="caution">
    <text evidence="7">The sequence shown here is derived from an EMBL/GenBank/DDBJ whole genome shotgun (WGS) entry which is preliminary data.</text>
</comment>
<keyword evidence="8" id="KW-1185">Reference proteome</keyword>
<evidence type="ECO:0000259" key="6">
    <source>
        <dbReference type="Pfam" id="PF14775"/>
    </source>
</evidence>
<organism evidence="7 8">
    <name type="scientific">Cardiocondyla obscurior</name>
    <dbReference type="NCBI Taxonomy" id="286306"/>
    <lineage>
        <taxon>Eukaryota</taxon>
        <taxon>Metazoa</taxon>
        <taxon>Ecdysozoa</taxon>
        <taxon>Arthropoda</taxon>
        <taxon>Hexapoda</taxon>
        <taxon>Insecta</taxon>
        <taxon>Pterygota</taxon>
        <taxon>Neoptera</taxon>
        <taxon>Endopterygota</taxon>
        <taxon>Hymenoptera</taxon>
        <taxon>Apocrita</taxon>
        <taxon>Aculeata</taxon>
        <taxon>Formicoidea</taxon>
        <taxon>Formicidae</taxon>
        <taxon>Myrmicinae</taxon>
        <taxon>Cardiocondyla</taxon>
    </lineage>
</organism>
<dbReference type="Pfam" id="PF14772">
    <property type="entry name" value="NYD-SP28"/>
    <property type="match status" value="1"/>
</dbReference>
<dbReference type="EMBL" id="JADYXP020000016">
    <property type="protein sequence ID" value="KAL0107506.1"/>
    <property type="molecule type" value="Genomic_DNA"/>
</dbReference>
<protein>
    <recommendedName>
        <fullName evidence="9">Dynein regulatory complex protein 1</fullName>
    </recommendedName>
</protein>
<evidence type="ECO:0000256" key="1">
    <source>
        <dbReference type="ARBA" id="ARBA00009688"/>
    </source>
</evidence>
<gene>
    <name evidence="7" type="ORF">PUN28_014670</name>
</gene>
<accession>A0AAW2EZ85</accession>
<evidence type="ECO:0000256" key="2">
    <source>
        <dbReference type="ARBA" id="ARBA00023054"/>
    </source>
</evidence>
<dbReference type="PANTHER" id="PTHR21625">
    <property type="entry name" value="NYD-SP28 PROTEIN"/>
    <property type="match status" value="1"/>
</dbReference>
<feature type="coiled-coil region" evidence="3">
    <location>
        <begin position="94"/>
        <end position="125"/>
    </location>
</feature>
<feature type="coiled-coil region" evidence="3">
    <location>
        <begin position="244"/>
        <end position="293"/>
    </location>
</feature>
<dbReference type="CDD" id="cd22249">
    <property type="entry name" value="UDM1_RNF168_RNF169-like"/>
    <property type="match status" value="1"/>
</dbReference>
<evidence type="ECO:0000313" key="8">
    <source>
        <dbReference type="Proteomes" id="UP001430953"/>
    </source>
</evidence>
<dbReference type="Proteomes" id="UP001430953">
    <property type="component" value="Unassembled WGS sequence"/>
</dbReference>
<feature type="domain" description="Dynein regulatory complex protein 1/2 N-terminal" evidence="5">
    <location>
        <begin position="84"/>
        <end position="185"/>
    </location>
</feature>
<dbReference type="GO" id="GO:0005858">
    <property type="term" value="C:axonemal dynein complex"/>
    <property type="evidence" value="ECO:0007669"/>
    <property type="project" value="InterPro"/>
</dbReference>
<reference evidence="7 8" key="1">
    <citation type="submission" date="2023-03" db="EMBL/GenBank/DDBJ databases">
        <title>High recombination rates correlate with genetic variation in Cardiocondyla obscurior ants.</title>
        <authorList>
            <person name="Errbii M."/>
        </authorList>
    </citation>
    <scope>NUCLEOTIDE SEQUENCE [LARGE SCALE GENOMIC DNA]</scope>
    <source>
        <strain evidence="7">Alpha-2009</strain>
        <tissue evidence="7">Whole body</tissue>
    </source>
</reference>
<dbReference type="Pfam" id="PF14775">
    <property type="entry name" value="NYD-SP28_assoc"/>
    <property type="match status" value="1"/>
</dbReference>
<dbReference type="GO" id="GO:0060285">
    <property type="term" value="P:cilium-dependent cell motility"/>
    <property type="evidence" value="ECO:0007669"/>
    <property type="project" value="TreeGrafter"/>
</dbReference>